<comment type="similarity">
    <text evidence="2">Belongs to the RIB43A family.</text>
</comment>
<evidence type="ECO:0000256" key="8">
    <source>
        <dbReference type="ARBA" id="ARBA00023273"/>
    </source>
</evidence>
<dbReference type="OMA" id="NLCRAIN"/>
<evidence type="ECO:0000313" key="11">
    <source>
        <dbReference type="EnsemblMetazoa" id="XP_014244918.2"/>
    </source>
</evidence>
<dbReference type="PANTHER" id="PTHR14517:SF6">
    <property type="entry name" value="RE41410P"/>
    <property type="match status" value="1"/>
</dbReference>
<evidence type="ECO:0000256" key="3">
    <source>
        <dbReference type="ARBA" id="ARBA00022490"/>
    </source>
</evidence>
<dbReference type="Proteomes" id="UP000494040">
    <property type="component" value="Unassembled WGS sequence"/>
</dbReference>
<evidence type="ECO:0000256" key="2">
    <source>
        <dbReference type="ARBA" id="ARBA00006875"/>
    </source>
</evidence>
<name>A0A8I6RGH0_CIMLE</name>
<dbReference type="RefSeq" id="XP_014244918.2">
    <property type="nucleotide sequence ID" value="XM_014389432.2"/>
</dbReference>
<comment type="subunit">
    <text evidence="9">Microtubule inner protein component of sperm flagellar doublet microtubules.</text>
</comment>
<dbReference type="Pfam" id="PF05914">
    <property type="entry name" value="RIB43A"/>
    <property type="match status" value="1"/>
</dbReference>
<sequence>MNAKMSPILLPLEEKEVAKIERHRRIEEERRRRIFNAKQRLIGVDVDVLERQIQEKNERKRKEEIEKKMYELRMKSDIDEANYREYIEKMDKRKQLMEINSFRNIHQKKELRREYDLDNPNKTSDGRMHLRNDDKRWGVQIFEGEDDFLNQRRAYQKLQQRNWLIQQMVEHELEKSELKKAQLAFEQHMKDRDNVAVALQEMEQCCKRKLDQATAEYNKALATRKLAERYDEMTKTLQDNEIDIFNAVSSDLLTENAELARSALGPNRYNTMMFKGMSQKQIAEIKHIQLQQIAEAKARKEREALEEQYWQRYNDQTNKIVGRIDQETNNAMKTLHRNLTFQNKRLEEEQKLQKKYLDKIVFSNEATSEFFEQFNKSSR</sequence>
<accession>A0A8I6RGH0</accession>
<keyword evidence="4" id="KW-0282">Flagellum</keyword>
<feature type="coiled-coil region" evidence="10">
    <location>
        <begin position="288"/>
        <end position="349"/>
    </location>
</feature>
<dbReference type="PANTHER" id="PTHR14517">
    <property type="entry name" value="RIB43A-RELATED"/>
    <property type="match status" value="1"/>
</dbReference>
<evidence type="ECO:0000256" key="5">
    <source>
        <dbReference type="ARBA" id="ARBA00023054"/>
    </source>
</evidence>
<dbReference type="KEGG" id="clec:106664058"/>
<dbReference type="OrthoDB" id="429119at2759"/>
<keyword evidence="12" id="KW-1185">Reference proteome</keyword>
<evidence type="ECO:0000256" key="9">
    <source>
        <dbReference type="ARBA" id="ARBA00046435"/>
    </source>
</evidence>
<proteinExistence type="inferred from homology"/>
<dbReference type="InterPro" id="IPR008805">
    <property type="entry name" value="RIB43A"/>
</dbReference>
<evidence type="ECO:0000256" key="7">
    <source>
        <dbReference type="ARBA" id="ARBA00023212"/>
    </source>
</evidence>
<dbReference type="EnsemblMetazoa" id="XM_014389432.2">
    <property type="protein sequence ID" value="XP_014244918.2"/>
    <property type="gene ID" value="LOC106664058"/>
</dbReference>
<keyword evidence="8" id="KW-0966">Cell projection</keyword>
<dbReference type="GeneID" id="106664058"/>
<dbReference type="AlphaFoldDB" id="A0A8I6RGH0"/>
<evidence type="ECO:0008006" key="13">
    <source>
        <dbReference type="Google" id="ProtNLM"/>
    </source>
</evidence>
<keyword evidence="6" id="KW-0969">Cilium</keyword>
<evidence type="ECO:0000256" key="10">
    <source>
        <dbReference type="SAM" id="Coils"/>
    </source>
</evidence>
<keyword evidence="5 10" id="KW-0175">Coiled coil</keyword>
<feature type="coiled-coil region" evidence="10">
    <location>
        <begin position="46"/>
        <end position="73"/>
    </location>
</feature>
<keyword evidence="7" id="KW-0206">Cytoskeleton</keyword>
<comment type="subcellular location">
    <subcellularLocation>
        <location evidence="1">Cytoplasm</location>
        <location evidence="1">Cytoskeleton</location>
        <location evidence="1">Flagellum axoneme</location>
    </subcellularLocation>
</comment>
<evidence type="ECO:0000256" key="1">
    <source>
        <dbReference type="ARBA" id="ARBA00004611"/>
    </source>
</evidence>
<organism evidence="11 12">
    <name type="scientific">Cimex lectularius</name>
    <name type="common">Bed bug</name>
    <name type="synonym">Acanthia lectularia</name>
    <dbReference type="NCBI Taxonomy" id="79782"/>
    <lineage>
        <taxon>Eukaryota</taxon>
        <taxon>Metazoa</taxon>
        <taxon>Ecdysozoa</taxon>
        <taxon>Arthropoda</taxon>
        <taxon>Hexapoda</taxon>
        <taxon>Insecta</taxon>
        <taxon>Pterygota</taxon>
        <taxon>Neoptera</taxon>
        <taxon>Paraneoptera</taxon>
        <taxon>Hemiptera</taxon>
        <taxon>Heteroptera</taxon>
        <taxon>Panheteroptera</taxon>
        <taxon>Cimicomorpha</taxon>
        <taxon>Cimicidae</taxon>
        <taxon>Cimex</taxon>
    </lineage>
</organism>
<reference evidence="11" key="1">
    <citation type="submission" date="2022-01" db="UniProtKB">
        <authorList>
            <consortium name="EnsemblMetazoa"/>
        </authorList>
    </citation>
    <scope>IDENTIFICATION</scope>
</reference>
<keyword evidence="3" id="KW-0963">Cytoplasm</keyword>
<evidence type="ECO:0000256" key="4">
    <source>
        <dbReference type="ARBA" id="ARBA00022846"/>
    </source>
</evidence>
<protein>
    <recommendedName>
        <fullName evidence="13">RIB43A-like with coiled-coils protein 2</fullName>
    </recommendedName>
</protein>
<evidence type="ECO:0000256" key="6">
    <source>
        <dbReference type="ARBA" id="ARBA00023069"/>
    </source>
</evidence>
<evidence type="ECO:0000313" key="12">
    <source>
        <dbReference type="Proteomes" id="UP000494040"/>
    </source>
</evidence>